<evidence type="ECO:0000313" key="5">
    <source>
        <dbReference type="EMBL" id="NYJ19462.1"/>
    </source>
</evidence>
<dbReference type="EMBL" id="JACCFM010000001">
    <property type="protein sequence ID" value="NYJ19462.1"/>
    <property type="molecule type" value="Genomic_DNA"/>
</dbReference>
<dbReference type="PROSITE" id="PS50949">
    <property type="entry name" value="HTH_GNTR"/>
    <property type="match status" value="1"/>
</dbReference>
<evidence type="ECO:0000256" key="2">
    <source>
        <dbReference type="ARBA" id="ARBA00023125"/>
    </source>
</evidence>
<evidence type="ECO:0000259" key="4">
    <source>
        <dbReference type="PROSITE" id="PS50949"/>
    </source>
</evidence>
<dbReference type="Gene3D" id="1.10.10.10">
    <property type="entry name" value="Winged helix-like DNA-binding domain superfamily/Winged helix DNA-binding domain"/>
    <property type="match status" value="1"/>
</dbReference>
<accession>A0A7Z0J5G3</accession>
<evidence type="ECO:0000256" key="3">
    <source>
        <dbReference type="ARBA" id="ARBA00023163"/>
    </source>
</evidence>
<feature type="domain" description="HTH gntR-type" evidence="4">
    <location>
        <begin position="7"/>
        <end position="75"/>
    </location>
</feature>
<gene>
    <name evidence="5" type="ORF">HNR05_001253</name>
</gene>
<sequence length="131" mass="14496">MLIEEGKPIFVQIAEQIENDIIEGSLDEEAQVPSTNEFAAFYRINPATAGKGVNVLVEEGILYKKRGIGMFVATGARQRLVGKRTDEFRERFLRPLLSEAAKLGIAPAQVAEMIHTDTIHTDETHKEAVTS</sequence>
<reference evidence="5 6" key="1">
    <citation type="submission" date="2020-07" db="EMBL/GenBank/DDBJ databases">
        <title>Sequencing the genomes of 1000 actinobacteria strains.</title>
        <authorList>
            <person name="Klenk H.-P."/>
        </authorList>
    </citation>
    <scope>NUCLEOTIDE SEQUENCE [LARGE SCALE GENOMIC DNA]</scope>
    <source>
        <strain evidence="5 6">LI1</strain>
    </source>
</reference>
<dbReference type="InterPro" id="IPR036390">
    <property type="entry name" value="WH_DNA-bd_sf"/>
</dbReference>
<keyword evidence="2 5" id="KW-0238">DNA-binding</keyword>
<protein>
    <submittedName>
        <fullName evidence="5">DNA-binding transcriptional regulator YhcF (GntR family)</fullName>
    </submittedName>
</protein>
<proteinExistence type="predicted"/>
<dbReference type="SUPFAM" id="SSF46785">
    <property type="entry name" value="Winged helix' DNA-binding domain"/>
    <property type="match status" value="1"/>
</dbReference>
<dbReference type="InterPro" id="IPR000524">
    <property type="entry name" value="Tscrpt_reg_HTH_GntR"/>
</dbReference>
<dbReference type="InterPro" id="IPR036388">
    <property type="entry name" value="WH-like_DNA-bd_sf"/>
</dbReference>
<dbReference type="GO" id="GO:0003677">
    <property type="term" value="F:DNA binding"/>
    <property type="evidence" value="ECO:0007669"/>
    <property type="project" value="UniProtKB-KW"/>
</dbReference>
<keyword evidence="1" id="KW-0805">Transcription regulation</keyword>
<name>A0A7Z0J5G3_9MICO</name>
<keyword evidence="3" id="KW-0804">Transcription</keyword>
<evidence type="ECO:0000313" key="6">
    <source>
        <dbReference type="Proteomes" id="UP000537260"/>
    </source>
</evidence>
<evidence type="ECO:0000256" key="1">
    <source>
        <dbReference type="ARBA" id="ARBA00023015"/>
    </source>
</evidence>
<dbReference type="CDD" id="cd07377">
    <property type="entry name" value="WHTH_GntR"/>
    <property type="match status" value="1"/>
</dbReference>
<dbReference type="Pfam" id="PF00392">
    <property type="entry name" value="GntR"/>
    <property type="match status" value="1"/>
</dbReference>
<organism evidence="5 6">
    <name type="scientific">Glaciibacter psychrotolerans</name>
    <dbReference type="NCBI Taxonomy" id="670054"/>
    <lineage>
        <taxon>Bacteria</taxon>
        <taxon>Bacillati</taxon>
        <taxon>Actinomycetota</taxon>
        <taxon>Actinomycetes</taxon>
        <taxon>Micrococcales</taxon>
        <taxon>Microbacteriaceae</taxon>
        <taxon>Glaciibacter</taxon>
    </lineage>
</organism>
<keyword evidence="6" id="KW-1185">Reference proteome</keyword>
<dbReference type="GO" id="GO:0003700">
    <property type="term" value="F:DNA-binding transcription factor activity"/>
    <property type="evidence" value="ECO:0007669"/>
    <property type="project" value="InterPro"/>
</dbReference>
<dbReference type="PANTHER" id="PTHR38445">
    <property type="entry name" value="HTH-TYPE TRANSCRIPTIONAL REPRESSOR YTRA"/>
    <property type="match status" value="1"/>
</dbReference>
<dbReference type="PANTHER" id="PTHR38445:SF10">
    <property type="entry name" value="GNTR-FAMILY TRANSCRIPTIONAL REGULATOR"/>
    <property type="match status" value="1"/>
</dbReference>
<dbReference type="AlphaFoldDB" id="A0A7Z0J5G3"/>
<dbReference type="SMART" id="SM00345">
    <property type="entry name" value="HTH_GNTR"/>
    <property type="match status" value="1"/>
</dbReference>
<comment type="caution">
    <text evidence="5">The sequence shown here is derived from an EMBL/GenBank/DDBJ whole genome shotgun (WGS) entry which is preliminary data.</text>
</comment>
<dbReference type="Proteomes" id="UP000537260">
    <property type="component" value="Unassembled WGS sequence"/>
</dbReference>